<evidence type="ECO:0000313" key="4">
    <source>
        <dbReference type="EMBL" id="MDK2124280.1"/>
    </source>
</evidence>
<name>A0ABT7DW41_9NEIS</name>
<dbReference type="Proteomes" id="UP001172778">
    <property type="component" value="Unassembled WGS sequence"/>
</dbReference>
<dbReference type="SUPFAM" id="SSF52540">
    <property type="entry name" value="P-loop containing nucleoside triphosphate hydrolases"/>
    <property type="match status" value="1"/>
</dbReference>
<organism evidence="4 5">
    <name type="scientific">Parachitinimonas caeni</name>
    <dbReference type="NCBI Taxonomy" id="3031301"/>
    <lineage>
        <taxon>Bacteria</taxon>
        <taxon>Pseudomonadati</taxon>
        <taxon>Pseudomonadota</taxon>
        <taxon>Betaproteobacteria</taxon>
        <taxon>Neisseriales</taxon>
        <taxon>Chitinibacteraceae</taxon>
        <taxon>Parachitinimonas</taxon>
    </lineage>
</organism>
<dbReference type="InterPro" id="IPR050625">
    <property type="entry name" value="ParA/MinD_ATPase"/>
</dbReference>
<keyword evidence="1" id="KW-0547">Nucleotide-binding</keyword>
<dbReference type="EMBL" id="JARRAF010000008">
    <property type="protein sequence ID" value="MDK2124280.1"/>
    <property type="molecule type" value="Genomic_DNA"/>
</dbReference>
<keyword evidence="2" id="KW-0067">ATP-binding</keyword>
<evidence type="ECO:0000256" key="1">
    <source>
        <dbReference type="ARBA" id="ARBA00022741"/>
    </source>
</evidence>
<evidence type="ECO:0000259" key="3">
    <source>
        <dbReference type="Pfam" id="PF01656"/>
    </source>
</evidence>
<evidence type="ECO:0000313" key="5">
    <source>
        <dbReference type="Proteomes" id="UP001172778"/>
    </source>
</evidence>
<dbReference type="InterPro" id="IPR002586">
    <property type="entry name" value="CobQ/CobB/MinD/ParA_Nub-bd_dom"/>
</dbReference>
<dbReference type="RefSeq" id="WP_284100588.1">
    <property type="nucleotide sequence ID" value="NZ_JARRAF010000008.1"/>
</dbReference>
<accession>A0ABT7DW41</accession>
<dbReference type="Gene3D" id="3.40.50.300">
    <property type="entry name" value="P-loop containing nucleotide triphosphate hydrolases"/>
    <property type="match status" value="1"/>
</dbReference>
<dbReference type="Pfam" id="PF01656">
    <property type="entry name" value="CbiA"/>
    <property type="match status" value="1"/>
</dbReference>
<comment type="caution">
    <text evidence="4">The sequence shown here is derived from an EMBL/GenBank/DDBJ whole genome shotgun (WGS) entry which is preliminary data.</text>
</comment>
<reference evidence="4" key="1">
    <citation type="submission" date="2023-03" db="EMBL/GenBank/DDBJ databases">
        <title>Chitinimonas shenzhenensis gen. nov., sp. nov., a novel member of family Burkholderiaceae isolated from activated sludge collected in Shen Zhen, China.</title>
        <authorList>
            <person name="Wang X."/>
        </authorList>
    </citation>
    <scope>NUCLEOTIDE SEQUENCE</scope>
    <source>
        <strain evidence="4">DQS-5</strain>
    </source>
</reference>
<dbReference type="InterPro" id="IPR027417">
    <property type="entry name" value="P-loop_NTPase"/>
</dbReference>
<feature type="domain" description="CobQ/CobB/MinD/ParA nucleotide binding" evidence="3">
    <location>
        <begin position="29"/>
        <end position="237"/>
    </location>
</feature>
<evidence type="ECO:0000256" key="2">
    <source>
        <dbReference type="ARBA" id="ARBA00022840"/>
    </source>
</evidence>
<gene>
    <name evidence="4" type="ORF">PZA18_09485</name>
</gene>
<dbReference type="PANTHER" id="PTHR43384">
    <property type="entry name" value="SEPTUM SITE-DETERMINING PROTEIN MIND HOMOLOG, CHLOROPLASTIC-RELATED"/>
    <property type="match status" value="1"/>
</dbReference>
<dbReference type="PANTHER" id="PTHR43384:SF4">
    <property type="entry name" value="CELLULOSE BIOSYNTHESIS PROTEIN BCSQ-RELATED"/>
    <property type="match status" value="1"/>
</dbReference>
<protein>
    <submittedName>
        <fullName evidence="4">AAA family ATPase</fullName>
    </submittedName>
</protein>
<sequence length="291" mass="31806">MHSGDQAAGLRDLVEHGGSRAICCFGAHGTGVTSMAINLAAALAHHGKRVMLVDESRGNESAVARLQLNQRFTFDHVLGRDVRLSDLPLQAPGGIELLPLQASQQVLAGISPIRQRQLADEFDSIAACIDLHLIDGRPAQTDEPPSLALASDDMIVVITPHAESITEAYASIKLLNNEYGRREFWILANRVRTLETARALFRRIKEVAGRYLGARLRLMGFVPEDERLHRANRLGRPVTDAFPDAEASIAFDQLADAMLRWPPAAIAQGDRANLLYRAIDGSRKLALDATL</sequence>
<proteinExistence type="predicted"/>
<keyword evidence="5" id="KW-1185">Reference proteome</keyword>